<dbReference type="GO" id="GO:0016020">
    <property type="term" value="C:membrane"/>
    <property type="evidence" value="ECO:0007669"/>
    <property type="project" value="UniProtKB-SubCell"/>
</dbReference>
<keyword evidence="5 6" id="KW-0472">Membrane</keyword>
<evidence type="ECO:0000313" key="7">
    <source>
        <dbReference type="EMBL" id="KAF4592305.1"/>
    </source>
</evidence>
<reference evidence="7 8" key="1">
    <citation type="journal article" date="2020" name="G3 (Bethesda)">
        <title>Genetic Underpinnings of Host Manipulation by Ophiocordyceps as Revealed by Comparative Transcriptomics.</title>
        <authorList>
            <person name="Will I."/>
            <person name="Das B."/>
            <person name="Trinh T."/>
            <person name="Brachmann A."/>
            <person name="Ohm R.A."/>
            <person name="de Bekker C."/>
        </authorList>
    </citation>
    <scope>NUCLEOTIDE SEQUENCE [LARGE SCALE GENOMIC DNA]</scope>
    <source>
        <strain evidence="7 8">EC05</strain>
    </source>
</reference>
<sequence>METSWLETSLLLCSLASALVYGLLVRAPPSRPRMAYKAASTALLSLVAAAQDSSSLLVAALALGSAGDAFLAWPGDVAFLRGLGSFLVAHVLYSVLLCRVGGGIAALGAGDWRCLMAAVAVASALAMILALVPKVGPSLRFPIVCYCIVILCMLLGAVTVPGRQVAAGAVLFASSDSLLAADEFLVDAQSEHRAWMQYAVWILYYLGQLLIVIGFR</sequence>
<dbReference type="EMBL" id="JAACLJ010000002">
    <property type="protein sequence ID" value="KAF4592305.1"/>
    <property type="molecule type" value="Genomic_DNA"/>
</dbReference>
<protein>
    <submittedName>
        <fullName evidence="7">YhhN-like protein</fullName>
    </submittedName>
</protein>
<comment type="similarity">
    <text evidence="2">Belongs to the TMEM86 family.</text>
</comment>
<dbReference type="Pfam" id="PF07947">
    <property type="entry name" value="YhhN"/>
    <property type="match status" value="1"/>
</dbReference>
<evidence type="ECO:0000313" key="8">
    <source>
        <dbReference type="Proteomes" id="UP000562929"/>
    </source>
</evidence>
<feature type="transmembrane region" description="Helical" evidence="6">
    <location>
        <begin position="139"/>
        <end position="158"/>
    </location>
</feature>
<feature type="transmembrane region" description="Helical" evidence="6">
    <location>
        <begin position="6"/>
        <end position="27"/>
    </location>
</feature>
<evidence type="ECO:0000256" key="6">
    <source>
        <dbReference type="SAM" id="Phobius"/>
    </source>
</evidence>
<proteinExistence type="inferred from homology"/>
<comment type="caution">
    <text evidence="7">The sequence shown here is derived from an EMBL/GenBank/DDBJ whole genome shotgun (WGS) entry which is preliminary data.</text>
</comment>
<organism evidence="7 8">
    <name type="scientific">Ophiocordyceps camponoti-floridani</name>
    <dbReference type="NCBI Taxonomy" id="2030778"/>
    <lineage>
        <taxon>Eukaryota</taxon>
        <taxon>Fungi</taxon>
        <taxon>Dikarya</taxon>
        <taxon>Ascomycota</taxon>
        <taxon>Pezizomycotina</taxon>
        <taxon>Sordariomycetes</taxon>
        <taxon>Hypocreomycetidae</taxon>
        <taxon>Hypocreales</taxon>
        <taxon>Ophiocordycipitaceae</taxon>
        <taxon>Ophiocordyceps</taxon>
    </lineage>
</organism>
<keyword evidence="8" id="KW-1185">Reference proteome</keyword>
<dbReference type="InterPro" id="IPR012506">
    <property type="entry name" value="TMEM86B-like"/>
</dbReference>
<dbReference type="AlphaFoldDB" id="A0A8H4QAW1"/>
<evidence type="ECO:0000256" key="4">
    <source>
        <dbReference type="ARBA" id="ARBA00022989"/>
    </source>
</evidence>
<evidence type="ECO:0000256" key="2">
    <source>
        <dbReference type="ARBA" id="ARBA00007375"/>
    </source>
</evidence>
<evidence type="ECO:0000256" key="1">
    <source>
        <dbReference type="ARBA" id="ARBA00004141"/>
    </source>
</evidence>
<keyword evidence="3 6" id="KW-0812">Transmembrane</keyword>
<evidence type="ECO:0000256" key="5">
    <source>
        <dbReference type="ARBA" id="ARBA00023136"/>
    </source>
</evidence>
<name>A0A8H4QAW1_9HYPO</name>
<evidence type="ECO:0000256" key="3">
    <source>
        <dbReference type="ARBA" id="ARBA00022692"/>
    </source>
</evidence>
<gene>
    <name evidence="7" type="ORF">GQ602_002604</name>
</gene>
<dbReference type="GO" id="GO:0016787">
    <property type="term" value="F:hydrolase activity"/>
    <property type="evidence" value="ECO:0007669"/>
    <property type="project" value="TreeGrafter"/>
</dbReference>
<dbReference type="PANTHER" id="PTHR31885">
    <property type="entry name" value="GH04784P"/>
    <property type="match status" value="1"/>
</dbReference>
<feature type="transmembrane region" description="Helical" evidence="6">
    <location>
        <begin position="198"/>
        <end position="215"/>
    </location>
</feature>
<feature type="transmembrane region" description="Helical" evidence="6">
    <location>
        <begin position="83"/>
        <end position="107"/>
    </location>
</feature>
<comment type="subcellular location">
    <subcellularLocation>
        <location evidence="1">Membrane</location>
        <topology evidence="1">Multi-pass membrane protein</topology>
    </subcellularLocation>
</comment>
<dbReference type="Proteomes" id="UP000562929">
    <property type="component" value="Unassembled WGS sequence"/>
</dbReference>
<dbReference type="OrthoDB" id="2133758at2759"/>
<feature type="transmembrane region" description="Helical" evidence="6">
    <location>
        <begin position="114"/>
        <end position="133"/>
    </location>
</feature>
<dbReference type="PANTHER" id="PTHR31885:SF6">
    <property type="entry name" value="GH04784P"/>
    <property type="match status" value="1"/>
</dbReference>
<accession>A0A8H4QAW1</accession>
<keyword evidence="4 6" id="KW-1133">Transmembrane helix</keyword>